<name>A0ABU1DJD0_9HYPH</name>
<feature type="domain" description="Amidase" evidence="1">
    <location>
        <begin position="269"/>
        <end position="383"/>
    </location>
</feature>
<gene>
    <name evidence="2" type="ORF">IHQ68_16575</name>
</gene>
<dbReference type="InterPro" id="IPR023631">
    <property type="entry name" value="Amidase_dom"/>
</dbReference>
<sequence>MPISDSVHAFVAHGFVEREGAADGPLAGLTFGLKDLFDLAGTPTGAGNPDWLASHPVPTETAPIVDLLLAAGARLVGKTHTDEIAWSLNGENAHYGTPENAAAPGRIPGGSSSGSAAATAAGLVDFAIGTDTGGSVRLPASYCGLYGLRPTHGRVPIDRAVALAPSYDVVGWFARDPVTLARVGSVLQEPIQEPAAPTRLLIADDMFARAGEATRLALASEVERVKALFGAIEHVEIAGAAAPDWRNVFRVIQSAEAWEQHGDWVERVRPNFGPGVRERFEAASKLTADEIAQARAMRNQIRVRMETLAPPGTILLLPTTPGVAPLRGTPEPELNLFRAKALEMLSPAGHAGMPQISLPAARVDGLPVGLSMIAARGQDEALLDLAVAWGS</sequence>
<dbReference type="Proteomes" id="UP001181622">
    <property type="component" value="Unassembled WGS sequence"/>
</dbReference>
<dbReference type="InterPro" id="IPR020556">
    <property type="entry name" value="Amidase_CS"/>
</dbReference>
<dbReference type="EMBL" id="JADBEO010000044">
    <property type="protein sequence ID" value="MDR4308235.1"/>
    <property type="molecule type" value="Genomic_DNA"/>
</dbReference>
<feature type="domain" description="Amidase" evidence="1">
    <location>
        <begin position="20"/>
        <end position="188"/>
    </location>
</feature>
<dbReference type="EC" id="3.5.1.4" evidence="2"/>
<dbReference type="RefSeq" id="WP_309393814.1">
    <property type="nucleotide sequence ID" value="NZ_JADBEO010000044.1"/>
</dbReference>
<dbReference type="GO" id="GO:0004040">
    <property type="term" value="F:amidase activity"/>
    <property type="evidence" value="ECO:0007669"/>
    <property type="project" value="UniProtKB-EC"/>
</dbReference>
<dbReference type="PANTHER" id="PTHR46310">
    <property type="entry name" value="AMIDASE 1"/>
    <property type="match status" value="1"/>
</dbReference>
<dbReference type="InterPro" id="IPR036928">
    <property type="entry name" value="AS_sf"/>
</dbReference>
<dbReference type="PROSITE" id="PS00571">
    <property type="entry name" value="AMIDASES"/>
    <property type="match status" value="1"/>
</dbReference>
<evidence type="ECO:0000313" key="2">
    <source>
        <dbReference type="EMBL" id="MDR4308235.1"/>
    </source>
</evidence>
<proteinExistence type="predicted"/>
<dbReference type="PANTHER" id="PTHR46310:SF7">
    <property type="entry name" value="AMIDASE 1"/>
    <property type="match status" value="1"/>
</dbReference>
<dbReference type="SUPFAM" id="SSF75304">
    <property type="entry name" value="Amidase signature (AS) enzymes"/>
    <property type="match status" value="1"/>
</dbReference>
<dbReference type="NCBIfam" id="NF006169">
    <property type="entry name" value="PRK08310.1"/>
    <property type="match status" value="1"/>
</dbReference>
<dbReference type="Gene3D" id="3.90.1300.10">
    <property type="entry name" value="Amidase signature (AS) domain"/>
    <property type="match status" value="1"/>
</dbReference>
<protein>
    <submittedName>
        <fullName evidence="2">Amidase</fullName>
        <ecNumber evidence="2">3.5.1.4</ecNumber>
    </submittedName>
</protein>
<evidence type="ECO:0000259" key="1">
    <source>
        <dbReference type="Pfam" id="PF01425"/>
    </source>
</evidence>
<accession>A0ABU1DJD0</accession>
<keyword evidence="2" id="KW-0378">Hydrolase</keyword>
<comment type="caution">
    <text evidence="2">The sequence shown here is derived from an EMBL/GenBank/DDBJ whole genome shotgun (WGS) entry which is preliminary data.</text>
</comment>
<dbReference type="Pfam" id="PF01425">
    <property type="entry name" value="Amidase"/>
    <property type="match status" value="2"/>
</dbReference>
<reference evidence="2" key="1">
    <citation type="submission" date="2020-10" db="EMBL/GenBank/DDBJ databases">
        <authorList>
            <person name="Abbas A."/>
            <person name="Razzaq R."/>
            <person name="Waqas M."/>
            <person name="Abbas N."/>
            <person name="Nielsen T.K."/>
            <person name="Hansen L.H."/>
            <person name="Hussain S."/>
            <person name="Shahid M."/>
        </authorList>
    </citation>
    <scope>NUCLEOTIDE SEQUENCE</scope>
    <source>
        <strain evidence="2">S14</strain>
    </source>
</reference>
<organism evidence="2 3">
    <name type="scientific">Chelatococcus sambhunathii</name>
    <dbReference type="NCBI Taxonomy" id="363953"/>
    <lineage>
        <taxon>Bacteria</taxon>
        <taxon>Pseudomonadati</taxon>
        <taxon>Pseudomonadota</taxon>
        <taxon>Alphaproteobacteria</taxon>
        <taxon>Hyphomicrobiales</taxon>
        <taxon>Chelatococcaceae</taxon>
        <taxon>Chelatococcus</taxon>
    </lineage>
</organism>
<keyword evidence="3" id="KW-1185">Reference proteome</keyword>
<evidence type="ECO:0000313" key="3">
    <source>
        <dbReference type="Proteomes" id="UP001181622"/>
    </source>
</evidence>